<accession>A0A554NAB2</accession>
<gene>
    <name evidence="1" type="ORF">DP107_08670</name>
</gene>
<dbReference type="SUPFAM" id="SSF55486">
    <property type="entry name" value="Metalloproteases ('zincins'), catalytic domain"/>
    <property type="match status" value="1"/>
</dbReference>
<dbReference type="OrthoDB" id="339796at2157"/>
<sequence>MTILGAIRAVADAPRSGDGPVDWNGAAAASKATVSPGSIELTPAEREGYATDIREARDRVREVTGLGFDLPETVEVQHRHHWIDANIATFRRVMEPLAELETDAFGIARTTNTGSMAVMLSFLANNVLGQYDPLLLADGAEQGPPGDRNGDDHALYFVHPNIERVAASLEVEPERFRRWIAFHEVTHAAEFGAAPWLSEHLESRMESAVGDLSEGSLNRDAIGELDTVMTSVEGYAELVMDRAFDGEYEDLRAKLEARRSGQGPLTKLVRRLLGLGMKRRQYERGKAFFDAVADARSVAAAGVVWSEPDLLPTDEELDNPERWLARVPA</sequence>
<evidence type="ECO:0000313" key="1">
    <source>
        <dbReference type="EMBL" id="TSD14313.1"/>
    </source>
</evidence>
<dbReference type="PANTHER" id="PTHR39420">
    <property type="match status" value="1"/>
</dbReference>
<keyword evidence="2" id="KW-1185">Reference proteome</keyword>
<dbReference type="PANTHER" id="PTHR39420:SF1">
    <property type="entry name" value="HYDROLASE"/>
    <property type="match status" value="1"/>
</dbReference>
<dbReference type="InParanoid" id="A0A554NAB2"/>
<comment type="caution">
    <text evidence="1">The sequence shown here is derived from an EMBL/GenBank/DDBJ whole genome shotgun (WGS) entry which is preliminary data.</text>
</comment>
<organism evidence="1 2">
    <name type="scientific">Haloglomus irregulare</name>
    <dbReference type="NCBI Taxonomy" id="2234134"/>
    <lineage>
        <taxon>Archaea</taxon>
        <taxon>Methanobacteriati</taxon>
        <taxon>Methanobacteriota</taxon>
        <taxon>Stenosarchaea group</taxon>
        <taxon>Halobacteria</taxon>
        <taxon>Halobacteriales</taxon>
        <taxon>Natronomonadaceae</taxon>
        <taxon>Haloglomus</taxon>
    </lineage>
</organism>
<dbReference type="Pfam" id="PF10103">
    <property type="entry name" value="Zincin_2"/>
    <property type="match status" value="2"/>
</dbReference>
<dbReference type="Gene3D" id="1.20.150.30">
    <property type="entry name" value="Zincin-like metallopeptidase, N-terminal domain"/>
    <property type="match status" value="1"/>
</dbReference>
<dbReference type="InterPro" id="IPR018766">
    <property type="entry name" value="Zinicin_2"/>
</dbReference>
<evidence type="ECO:0008006" key="3">
    <source>
        <dbReference type="Google" id="ProtNLM"/>
    </source>
</evidence>
<dbReference type="RefSeq" id="WP_144261760.1">
    <property type="nucleotide sequence ID" value="NZ_QMDX01000004.1"/>
</dbReference>
<dbReference type="NCBIfam" id="TIGR03624">
    <property type="entry name" value="putative hydrolase"/>
    <property type="match status" value="2"/>
</dbReference>
<reference evidence="1 2" key="1">
    <citation type="submission" date="2018-06" db="EMBL/GenBank/DDBJ databases">
        <title>Natronomonas sp. F16-60 a new haloarchaeon isolated from a solar saltern of Isla Cristina, Huelva, Spain.</title>
        <authorList>
            <person name="Duran-Viseras A."/>
            <person name="Sanchez-Porro C."/>
            <person name="Ventosa A."/>
        </authorList>
    </citation>
    <scope>NUCLEOTIDE SEQUENCE [LARGE SCALE GENOMIC DNA]</scope>
    <source>
        <strain evidence="1 2">F16-60</strain>
    </source>
</reference>
<dbReference type="EMBL" id="QMDX01000004">
    <property type="protein sequence ID" value="TSD14313.1"/>
    <property type="molecule type" value="Genomic_DNA"/>
</dbReference>
<proteinExistence type="predicted"/>
<name>A0A554NAB2_9EURY</name>
<dbReference type="InterPro" id="IPR042271">
    <property type="entry name" value="Zinicin_2_N"/>
</dbReference>
<protein>
    <recommendedName>
        <fullName evidence="3">Hydrolase</fullName>
    </recommendedName>
</protein>
<dbReference type="AlphaFoldDB" id="A0A554NAB2"/>
<dbReference type="Proteomes" id="UP000319894">
    <property type="component" value="Unassembled WGS sequence"/>
</dbReference>
<dbReference type="InterPro" id="IPR022454">
    <property type="entry name" value="CHP03883_F420-assoc"/>
</dbReference>
<dbReference type="NCBIfam" id="TIGR03883">
    <property type="entry name" value="DUF2342_F420"/>
    <property type="match status" value="1"/>
</dbReference>
<evidence type="ECO:0000313" key="2">
    <source>
        <dbReference type="Proteomes" id="UP000319894"/>
    </source>
</evidence>